<evidence type="ECO:0000256" key="2">
    <source>
        <dbReference type="ARBA" id="ARBA00022448"/>
    </source>
</evidence>
<evidence type="ECO:0000256" key="6">
    <source>
        <dbReference type="ARBA" id="ARBA00023136"/>
    </source>
</evidence>
<feature type="transmembrane region" description="Helical" evidence="7">
    <location>
        <begin position="293"/>
        <end position="315"/>
    </location>
</feature>
<feature type="transmembrane region" description="Helical" evidence="7">
    <location>
        <begin position="183"/>
        <end position="201"/>
    </location>
</feature>
<evidence type="ECO:0000259" key="8">
    <source>
        <dbReference type="PROSITE" id="PS50850"/>
    </source>
</evidence>
<feature type="transmembrane region" description="Helical" evidence="7">
    <location>
        <begin position="227"/>
        <end position="245"/>
    </location>
</feature>
<dbReference type="GO" id="GO:0005886">
    <property type="term" value="C:plasma membrane"/>
    <property type="evidence" value="ECO:0007669"/>
    <property type="project" value="UniProtKB-SubCell"/>
</dbReference>
<feature type="transmembrane region" description="Helical" evidence="7">
    <location>
        <begin position="391"/>
        <end position="410"/>
    </location>
</feature>
<organism evidence="9">
    <name type="scientific">hydrothermal vent metagenome</name>
    <dbReference type="NCBI Taxonomy" id="652676"/>
    <lineage>
        <taxon>unclassified sequences</taxon>
        <taxon>metagenomes</taxon>
        <taxon>ecological metagenomes</taxon>
    </lineage>
</organism>
<dbReference type="InterPro" id="IPR011701">
    <property type="entry name" value="MFS"/>
</dbReference>
<keyword evidence="3" id="KW-1003">Cell membrane</keyword>
<gene>
    <name evidence="9" type="ORF">MNBD_GAMMA06-1236</name>
</gene>
<protein>
    <submittedName>
        <fullName evidence="9">Transporter, MFS superfamily</fullName>
    </submittedName>
</protein>
<dbReference type="CDD" id="cd06174">
    <property type="entry name" value="MFS"/>
    <property type="match status" value="1"/>
</dbReference>
<feature type="transmembrane region" description="Helical" evidence="7">
    <location>
        <begin position="77"/>
        <end position="93"/>
    </location>
</feature>
<dbReference type="AlphaFoldDB" id="A0A3B0WP89"/>
<dbReference type="PANTHER" id="PTHR23517">
    <property type="entry name" value="RESISTANCE PROTEIN MDTM, PUTATIVE-RELATED-RELATED"/>
    <property type="match status" value="1"/>
</dbReference>
<evidence type="ECO:0000313" key="9">
    <source>
        <dbReference type="EMBL" id="VAW52497.1"/>
    </source>
</evidence>
<dbReference type="EMBL" id="UOFD01000047">
    <property type="protein sequence ID" value="VAW52497.1"/>
    <property type="molecule type" value="Genomic_DNA"/>
</dbReference>
<keyword evidence="4 7" id="KW-0812">Transmembrane</keyword>
<feature type="transmembrane region" description="Helical" evidence="7">
    <location>
        <begin position="99"/>
        <end position="121"/>
    </location>
</feature>
<sequence length="418" mass="45984">MKSQQPQWLIIFCLVYAGEMIFSLPFHIPRFFRPTVLEVFDLSNAELGDIFAVYGVIAMLAYFPGGAIADYFSARKLMATSLATTAFGGLYLAQIPDGFGLSLLFAYWGLTSILFFWAAMIKATREWGGSDKQGRAFGMLEGGRGLVAAAAASVAVWILGIFLPENFETLTQLQRQQAMQSVIYFYTVMTLLAAFFVWKFIPDNDKKNSVRQMPAFTGIKTVIKQPVLWLQAIIIVCAYCGYKGLDNYALYARDVLGMNEVESAQFTSIAAYLRPIAAIATGFIVDRFIASKVIVLAFFILLCSYLVLSFISPSMYGMNLIYANIIITFIAVYGIRGVYFALIEETKIASNVTGMAVGLISVIGFTPDIFFASIAGRILDASPGVTGHQNYFLMLAGFAVAGMLATLVLARYKVSTKF</sequence>
<feature type="transmembrane region" description="Helical" evidence="7">
    <location>
        <begin position="355"/>
        <end position="379"/>
    </location>
</feature>
<keyword evidence="2" id="KW-0813">Transport</keyword>
<dbReference type="Gene3D" id="1.20.1250.20">
    <property type="entry name" value="MFS general substrate transporter like domains"/>
    <property type="match status" value="2"/>
</dbReference>
<evidence type="ECO:0000256" key="7">
    <source>
        <dbReference type="SAM" id="Phobius"/>
    </source>
</evidence>
<accession>A0A3B0WP89</accession>
<dbReference type="InterPro" id="IPR036259">
    <property type="entry name" value="MFS_trans_sf"/>
</dbReference>
<dbReference type="GO" id="GO:0022857">
    <property type="term" value="F:transmembrane transporter activity"/>
    <property type="evidence" value="ECO:0007669"/>
    <property type="project" value="InterPro"/>
</dbReference>
<keyword evidence="6 7" id="KW-0472">Membrane</keyword>
<feature type="transmembrane region" description="Helical" evidence="7">
    <location>
        <begin position="48"/>
        <end position="65"/>
    </location>
</feature>
<feature type="transmembrane region" description="Helical" evidence="7">
    <location>
        <begin position="321"/>
        <end position="343"/>
    </location>
</feature>
<reference evidence="9" key="1">
    <citation type="submission" date="2018-06" db="EMBL/GenBank/DDBJ databases">
        <authorList>
            <person name="Zhirakovskaya E."/>
        </authorList>
    </citation>
    <scope>NUCLEOTIDE SEQUENCE</scope>
</reference>
<evidence type="ECO:0000256" key="4">
    <source>
        <dbReference type="ARBA" id="ARBA00022692"/>
    </source>
</evidence>
<evidence type="ECO:0000256" key="3">
    <source>
        <dbReference type="ARBA" id="ARBA00022475"/>
    </source>
</evidence>
<feature type="domain" description="Major facilitator superfamily (MFS) profile" evidence="8">
    <location>
        <begin position="11"/>
        <end position="414"/>
    </location>
</feature>
<dbReference type="Pfam" id="PF07690">
    <property type="entry name" value="MFS_1"/>
    <property type="match status" value="1"/>
</dbReference>
<keyword evidence="5 7" id="KW-1133">Transmembrane helix</keyword>
<feature type="transmembrane region" description="Helical" evidence="7">
    <location>
        <begin position="7"/>
        <end position="28"/>
    </location>
</feature>
<name>A0A3B0WP89_9ZZZZ</name>
<dbReference type="InterPro" id="IPR020846">
    <property type="entry name" value="MFS_dom"/>
</dbReference>
<evidence type="ECO:0000256" key="5">
    <source>
        <dbReference type="ARBA" id="ARBA00022989"/>
    </source>
</evidence>
<evidence type="ECO:0000256" key="1">
    <source>
        <dbReference type="ARBA" id="ARBA00004651"/>
    </source>
</evidence>
<proteinExistence type="predicted"/>
<dbReference type="PROSITE" id="PS50850">
    <property type="entry name" value="MFS"/>
    <property type="match status" value="1"/>
</dbReference>
<dbReference type="SUPFAM" id="SSF103473">
    <property type="entry name" value="MFS general substrate transporter"/>
    <property type="match status" value="1"/>
</dbReference>
<comment type="subcellular location">
    <subcellularLocation>
        <location evidence="1">Cell membrane</location>
        <topology evidence="1">Multi-pass membrane protein</topology>
    </subcellularLocation>
</comment>
<feature type="transmembrane region" description="Helical" evidence="7">
    <location>
        <begin position="265"/>
        <end position="286"/>
    </location>
</feature>
<dbReference type="InterPro" id="IPR050171">
    <property type="entry name" value="MFS_Transporters"/>
</dbReference>
<feature type="transmembrane region" description="Helical" evidence="7">
    <location>
        <begin position="142"/>
        <end position="163"/>
    </location>
</feature>